<feature type="binding site" evidence="7">
    <location>
        <position position="176"/>
    </location>
    <ligand>
        <name>ATP</name>
        <dbReference type="ChEBI" id="CHEBI:30616"/>
    </ligand>
</feature>
<keyword evidence="3 7" id="KW-0547">Nucleotide-binding</keyword>
<organism evidence="12 13">
    <name type="scientific">Paraphaeosphaeria sporulosa</name>
    <dbReference type="NCBI Taxonomy" id="1460663"/>
    <lineage>
        <taxon>Eukaryota</taxon>
        <taxon>Fungi</taxon>
        <taxon>Dikarya</taxon>
        <taxon>Ascomycota</taxon>
        <taxon>Pezizomycotina</taxon>
        <taxon>Dothideomycetes</taxon>
        <taxon>Pleosporomycetidae</taxon>
        <taxon>Pleosporales</taxon>
        <taxon>Massarineae</taxon>
        <taxon>Didymosphaeriaceae</taxon>
        <taxon>Paraphaeosphaeria</taxon>
    </lineage>
</organism>
<evidence type="ECO:0000256" key="1">
    <source>
        <dbReference type="ARBA" id="ARBA00022527"/>
    </source>
</evidence>
<feature type="binding site" evidence="7">
    <location>
        <begin position="162"/>
        <end position="163"/>
    </location>
    <ligand>
        <name>ATP</name>
        <dbReference type="ChEBI" id="CHEBI:30616"/>
    </ligand>
</feature>
<feature type="compositionally biased region" description="Low complexity" evidence="10">
    <location>
        <begin position="632"/>
        <end position="649"/>
    </location>
</feature>
<feature type="binding site" evidence="7">
    <location>
        <position position="67"/>
    </location>
    <ligand>
        <name>ATP</name>
        <dbReference type="ChEBI" id="CHEBI:30616"/>
    </ligand>
</feature>
<protein>
    <submittedName>
        <fullName evidence="12">Kinase-like protein</fullName>
    </submittedName>
</protein>
<dbReference type="PANTHER" id="PTHR24350">
    <property type="entry name" value="SERINE/THREONINE-PROTEIN KINASE IAL-RELATED"/>
    <property type="match status" value="1"/>
</dbReference>
<feature type="region of interest" description="Disordered" evidence="10">
    <location>
        <begin position="355"/>
        <end position="495"/>
    </location>
</feature>
<evidence type="ECO:0000259" key="11">
    <source>
        <dbReference type="PROSITE" id="PS50011"/>
    </source>
</evidence>
<evidence type="ECO:0000313" key="12">
    <source>
        <dbReference type="EMBL" id="OAG00652.1"/>
    </source>
</evidence>
<dbReference type="STRING" id="1460663.A0A177C1E1"/>
<feature type="region of interest" description="Disordered" evidence="10">
    <location>
        <begin position="716"/>
        <end position="868"/>
    </location>
</feature>
<sequence>MQSSIRAQAEVQAQRKKQLANSYKQLLDEFAAPDLKNVGNYTLGRLIGKGSFGKVYLAAHKLTNGSKVVLKSAKKDDTNLAREIHHHRQFIHPHIARLYEVIVTESLVWLVLEYCPGDELYNYLLAHGALEPAKVQKIFTQLVGAVSYVHNKACVHRDLKLENILLDKYENVKLVDFGFTREYEGKSNYLQTWCGTVCYSAPEMLKGEKYAGEKVDVWSLGIILYALLVGELPFDDDNEMVTKTKILKEEPNYPDSFPPQAKELCQSLLSKRPILRPTLADILQNPWLAEHAPRQQEILKLKQPDPFSTELEKEVLHRMRAAGVDMDTIIENVLAQRCDALAGWWALLLEKEEKKARRRERKRKEREAEAKSLRRLSAASSRLDKLAPTIKETDEEGHHSGLLGEPPKSRGRARNRSSLHGVPSDLPKLPESGNSPEPGADMPPPPVPKDHIRSSGSSSRPPPPPKEMMRRRSQASMLQVVSTNPDLLSPNGFVPKRRRKYQPPFFSHLATLRNWIKETSKRARSPGGSKASSAKSPTQPDHVSSPESTRRPTAANRNSSVHAHHAGVTPSTHIATRPRVSSSGKRPSLSPAPLTPRSSYRRSSGGLRGRKSTSSSISSIRSMPHHHHTHSKASSTSSASITSPTISVSKPSKSPHASVKVLPATPTNASFPSGLRLGLAVRGGLSEGSAAFGQAPPSSPGLNMVFAKRKRSPFKGPMLTLGQHAGQHHSSPAAQRRAEAASRSASMQGRRSGEIMGITEEEEEEEEEVEEVDEFSPVLGGCEEVVEEGDTETGAESPPSGEEKGLGLSASTGADGKAEGGRGLLLSRLMEVREESPVPDIENPPKTPPKGKQPTLAETKPETPPKDR</sequence>
<dbReference type="Proteomes" id="UP000077069">
    <property type="component" value="Unassembled WGS sequence"/>
</dbReference>
<feature type="binding site" evidence="9">
    <location>
        <position position="75"/>
    </location>
    <ligand>
        <name>ATP</name>
        <dbReference type="ChEBI" id="CHEBI:30616"/>
    </ligand>
</feature>
<name>A0A177C1E1_9PLEO</name>
<dbReference type="GO" id="GO:0004674">
    <property type="term" value="F:protein serine/threonine kinase activity"/>
    <property type="evidence" value="ECO:0007669"/>
    <property type="project" value="UniProtKB-KW"/>
</dbReference>
<dbReference type="InterPro" id="IPR011009">
    <property type="entry name" value="Kinase-like_dom_sf"/>
</dbReference>
<keyword evidence="4 12" id="KW-0418">Kinase</keyword>
<feature type="compositionally biased region" description="Polar residues" evidence="10">
    <location>
        <begin position="538"/>
        <end position="547"/>
    </location>
</feature>
<feature type="compositionally biased region" description="Acidic residues" evidence="10">
    <location>
        <begin position="784"/>
        <end position="793"/>
    </location>
</feature>
<evidence type="ECO:0000256" key="5">
    <source>
        <dbReference type="ARBA" id="ARBA00022840"/>
    </source>
</evidence>
<dbReference type="GeneID" id="28769329"/>
<dbReference type="FunFam" id="1.10.510.10:FF:000434">
    <property type="entry name" value="Serine/threonine protein kinase"/>
    <property type="match status" value="1"/>
</dbReference>
<dbReference type="OrthoDB" id="942095at2759"/>
<feature type="active site" description="Proton acceptor" evidence="6">
    <location>
        <position position="158"/>
    </location>
</feature>
<feature type="cross-link" description="Glycyl lysine isopeptide (Lys-Gly) (interchain with G-Cter in SUMO2)" evidence="8">
    <location>
        <position position="160"/>
    </location>
</feature>
<dbReference type="CDD" id="cd14003">
    <property type="entry name" value="STKc_AMPK-like"/>
    <property type="match status" value="1"/>
</dbReference>
<dbReference type="SUPFAM" id="SSF56112">
    <property type="entry name" value="Protein kinase-like (PK-like)"/>
    <property type="match status" value="1"/>
</dbReference>
<feature type="compositionally biased region" description="Polar residues" evidence="10">
    <location>
        <begin position="569"/>
        <end position="585"/>
    </location>
</feature>
<keyword evidence="13" id="KW-1185">Reference proteome</keyword>
<feature type="compositionally biased region" description="Low complexity" evidence="10">
    <location>
        <begin position="612"/>
        <end position="622"/>
    </location>
</feature>
<feature type="domain" description="Protein kinase" evidence="11">
    <location>
        <begin position="41"/>
        <end position="288"/>
    </location>
</feature>
<dbReference type="InterPro" id="IPR017441">
    <property type="entry name" value="Protein_kinase_ATP_BS"/>
</dbReference>
<evidence type="ECO:0000256" key="6">
    <source>
        <dbReference type="PIRSR" id="PIRSR630616-1"/>
    </source>
</evidence>
<dbReference type="PROSITE" id="PS00107">
    <property type="entry name" value="PROTEIN_KINASE_ATP"/>
    <property type="match status" value="1"/>
</dbReference>
<dbReference type="RefSeq" id="XP_018031017.1">
    <property type="nucleotide sequence ID" value="XM_018185843.1"/>
</dbReference>
<keyword evidence="1" id="KW-0723">Serine/threonine-protein kinase</keyword>
<evidence type="ECO:0000256" key="2">
    <source>
        <dbReference type="ARBA" id="ARBA00022679"/>
    </source>
</evidence>
<evidence type="ECO:0000256" key="10">
    <source>
        <dbReference type="SAM" id="MobiDB-lite"/>
    </source>
</evidence>
<dbReference type="SMART" id="SM00220">
    <property type="entry name" value="S_TKc"/>
    <property type="match status" value="1"/>
</dbReference>
<reference evidence="12 13" key="1">
    <citation type="submission" date="2016-05" db="EMBL/GenBank/DDBJ databases">
        <title>Comparative analysis of secretome profiles of manganese(II)-oxidizing ascomycete fungi.</title>
        <authorList>
            <consortium name="DOE Joint Genome Institute"/>
            <person name="Zeiner C.A."/>
            <person name="Purvine S.O."/>
            <person name="Zink E.M."/>
            <person name="Wu S."/>
            <person name="Pasa-Tolic L."/>
            <person name="Chaput D.L."/>
            <person name="Haridas S."/>
            <person name="Grigoriev I.V."/>
            <person name="Santelli C.M."/>
            <person name="Hansel C.M."/>
        </authorList>
    </citation>
    <scope>NUCLEOTIDE SEQUENCE [LARGE SCALE GENOMIC DNA]</scope>
    <source>
        <strain evidence="12 13">AP3s5-JAC2a</strain>
    </source>
</reference>
<feature type="compositionally biased region" description="Low complexity" evidence="10">
    <location>
        <begin position="525"/>
        <end position="537"/>
    </location>
</feature>
<keyword evidence="2" id="KW-0808">Transferase</keyword>
<dbReference type="EMBL" id="KV441559">
    <property type="protein sequence ID" value="OAG00652.1"/>
    <property type="molecule type" value="Genomic_DNA"/>
</dbReference>
<evidence type="ECO:0000256" key="8">
    <source>
        <dbReference type="PIRSR" id="PIRSR630616-3"/>
    </source>
</evidence>
<keyword evidence="5 7" id="KW-0067">ATP-binding</keyword>
<dbReference type="InterPro" id="IPR008271">
    <property type="entry name" value="Ser/Thr_kinase_AS"/>
</dbReference>
<dbReference type="PROSITE" id="PS00108">
    <property type="entry name" value="PROTEIN_KINASE_ST"/>
    <property type="match status" value="1"/>
</dbReference>
<evidence type="ECO:0000256" key="7">
    <source>
        <dbReference type="PIRSR" id="PIRSR630616-2"/>
    </source>
</evidence>
<evidence type="ECO:0000313" key="13">
    <source>
        <dbReference type="Proteomes" id="UP000077069"/>
    </source>
</evidence>
<dbReference type="GO" id="GO:0005524">
    <property type="term" value="F:ATP binding"/>
    <property type="evidence" value="ECO:0007669"/>
    <property type="project" value="UniProtKB-UniRule"/>
</dbReference>
<evidence type="ECO:0000256" key="3">
    <source>
        <dbReference type="ARBA" id="ARBA00022741"/>
    </source>
</evidence>
<dbReference type="Gene3D" id="1.10.510.10">
    <property type="entry name" value="Transferase(Phosphotransferase) domain 1"/>
    <property type="match status" value="1"/>
</dbReference>
<feature type="compositionally biased region" description="Basic and acidic residues" evidence="10">
    <location>
        <begin position="859"/>
        <end position="868"/>
    </location>
</feature>
<feature type="region of interest" description="Disordered" evidence="10">
    <location>
        <begin position="519"/>
        <end position="673"/>
    </location>
</feature>
<feature type="compositionally biased region" description="Polar residues" evidence="10">
    <location>
        <begin position="474"/>
        <end position="486"/>
    </location>
</feature>
<evidence type="ECO:0000256" key="4">
    <source>
        <dbReference type="ARBA" id="ARBA00022777"/>
    </source>
</evidence>
<dbReference type="AlphaFoldDB" id="A0A177C1E1"/>
<dbReference type="Pfam" id="PF00069">
    <property type="entry name" value="Pkinase"/>
    <property type="match status" value="1"/>
</dbReference>
<dbReference type="InterPro" id="IPR030616">
    <property type="entry name" value="Aur-like"/>
</dbReference>
<accession>A0A177C1E1</accession>
<feature type="compositionally biased region" description="Low complexity" evidence="10">
    <location>
        <begin position="730"/>
        <end position="746"/>
    </location>
</feature>
<gene>
    <name evidence="12" type="ORF">CC84DRAFT_320706</name>
</gene>
<dbReference type="PROSITE" id="PS50011">
    <property type="entry name" value="PROTEIN_KINASE_DOM"/>
    <property type="match status" value="1"/>
</dbReference>
<dbReference type="InterPro" id="IPR000719">
    <property type="entry name" value="Prot_kinase_dom"/>
</dbReference>
<dbReference type="InParanoid" id="A0A177C1E1"/>
<feature type="compositionally biased region" description="Acidic residues" evidence="10">
    <location>
        <begin position="759"/>
        <end position="774"/>
    </location>
</feature>
<proteinExistence type="predicted"/>
<evidence type="ECO:0000256" key="9">
    <source>
        <dbReference type="PROSITE-ProRule" id="PRU10141"/>
    </source>
</evidence>